<evidence type="ECO:0000256" key="1">
    <source>
        <dbReference type="SAM" id="SignalP"/>
    </source>
</evidence>
<evidence type="ECO:0000313" key="3">
    <source>
        <dbReference type="EMBL" id="RZB12272.1"/>
    </source>
</evidence>
<dbReference type="InterPro" id="IPR011250">
    <property type="entry name" value="OMP/PagP_B-barrel"/>
</dbReference>
<dbReference type="Pfam" id="PF01617">
    <property type="entry name" value="Surface_Ag_2"/>
    <property type="match status" value="1"/>
</dbReference>
<evidence type="ECO:0000313" key="4">
    <source>
        <dbReference type="Proteomes" id="UP000293377"/>
    </source>
</evidence>
<dbReference type="SUPFAM" id="SSF56925">
    <property type="entry name" value="OMPA-like"/>
    <property type="match status" value="1"/>
</dbReference>
<reference evidence="3 4" key="1">
    <citation type="submission" date="2018-06" db="EMBL/GenBank/DDBJ databases">
        <title>Complete Genome Sequence of Ehrlichia minasensis Isolated From Cattle.</title>
        <authorList>
            <person name="Aguiar D.M."/>
            <person name="Araujo J.P.A.Jr."/>
            <person name="Nakazato L."/>
            <person name="Bard E."/>
            <person name="Cabezas-Cruz A."/>
        </authorList>
    </citation>
    <scope>NUCLEOTIDE SEQUENCE [LARGE SCALE GENOMIC DNA]</scope>
    <source>
        <strain evidence="3 4">B11</strain>
    </source>
</reference>
<name>A0A4Q6I373_9RICK</name>
<sequence>MTCKKMLITTTLISLTMLLPGISFSKPIHKENTLGNFYVSGKYVPSVSHFGNFSAKEEKHVTTQIFGIKESWGGSMITDANHEIFEIPNYSFKYENNPFLGFAGVIGYSMGGPRIEFEVLYETFDVQNPGDRFKNDGHKYCALYHGTPITSIASGKFVFLKNDGLSDISLMLNACYDITTERMPFSPYICAGIGTDLIFMFETIHSKAAYQGKLGFNYPINPESAIFTGLYFHKVYDNKFRVPALLAVAGLLPDDQFAIVELSVCYFGLELGYSVNF</sequence>
<dbReference type="Gene3D" id="2.40.160.20">
    <property type="match status" value="1"/>
</dbReference>
<keyword evidence="1" id="KW-0732">Signal</keyword>
<feature type="signal peptide" evidence="1">
    <location>
        <begin position="1"/>
        <end position="25"/>
    </location>
</feature>
<evidence type="ECO:0000259" key="2">
    <source>
        <dbReference type="Pfam" id="PF01617"/>
    </source>
</evidence>
<comment type="caution">
    <text evidence="3">The sequence shown here is derived from an EMBL/GenBank/DDBJ whole genome shotgun (WGS) entry which is preliminary data.</text>
</comment>
<dbReference type="InterPro" id="IPR002566">
    <property type="entry name" value="Msp4_OMP-like"/>
</dbReference>
<dbReference type="EMBL" id="QOHL01000045">
    <property type="protein sequence ID" value="RZB12272.1"/>
    <property type="molecule type" value="Genomic_DNA"/>
</dbReference>
<dbReference type="RefSeq" id="WP_129992770.1">
    <property type="nucleotide sequence ID" value="NZ_QOHL01000045.1"/>
</dbReference>
<keyword evidence="4" id="KW-1185">Reference proteome</keyword>
<organism evidence="3 4">
    <name type="scientific">Ehrlichia minasensis</name>
    <dbReference type="NCBI Taxonomy" id="1242993"/>
    <lineage>
        <taxon>Bacteria</taxon>
        <taxon>Pseudomonadati</taxon>
        <taxon>Pseudomonadota</taxon>
        <taxon>Alphaproteobacteria</taxon>
        <taxon>Rickettsiales</taxon>
        <taxon>Anaplasmataceae</taxon>
        <taxon>Ehrlichia</taxon>
    </lineage>
</organism>
<proteinExistence type="predicted"/>
<dbReference type="Proteomes" id="UP000293377">
    <property type="component" value="Unassembled WGS sequence"/>
</dbReference>
<dbReference type="AlphaFoldDB" id="A0A4Q6I373"/>
<gene>
    <name evidence="3" type="ORF">DRF75_05030</name>
</gene>
<feature type="domain" description="Msp4/OMP-like" evidence="2">
    <location>
        <begin position="35"/>
        <end position="277"/>
    </location>
</feature>
<accession>A0A4Q6I373</accession>
<protein>
    <submittedName>
        <fullName evidence="3">P44/Msp2 family outer membrane protein</fullName>
    </submittedName>
</protein>
<dbReference type="STRING" id="1242993.ehr_00330"/>
<feature type="chain" id="PRO_5020776188" evidence="1">
    <location>
        <begin position="26"/>
        <end position="277"/>
    </location>
</feature>